<reference evidence="1" key="1">
    <citation type="submission" date="2023-03" db="EMBL/GenBank/DDBJ databases">
        <title>Massive genome expansion in bonnet fungi (Mycena s.s.) driven by repeated elements and novel gene families across ecological guilds.</title>
        <authorList>
            <consortium name="Lawrence Berkeley National Laboratory"/>
            <person name="Harder C.B."/>
            <person name="Miyauchi S."/>
            <person name="Viragh M."/>
            <person name="Kuo A."/>
            <person name="Thoen E."/>
            <person name="Andreopoulos B."/>
            <person name="Lu D."/>
            <person name="Skrede I."/>
            <person name="Drula E."/>
            <person name="Henrissat B."/>
            <person name="Morin E."/>
            <person name="Kohler A."/>
            <person name="Barry K."/>
            <person name="LaButti K."/>
            <person name="Morin E."/>
            <person name="Salamov A."/>
            <person name="Lipzen A."/>
            <person name="Mereny Z."/>
            <person name="Hegedus B."/>
            <person name="Baldrian P."/>
            <person name="Stursova M."/>
            <person name="Weitz H."/>
            <person name="Taylor A."/>
            <person name="Grigoriev I.V."/>
            <person name="Nagy L.G."/>
            <person name="Martin F."/>
            <person name="Kauserud H."/>
        </authorList>
    </citation>
    <scope>NUCLEOTIDE SEQUENCE</scope>
    <source>
        <strain evidence="1">CBHHK182m</strain>
    </source>
</reference>
<dbReference type="InterPro" id="IPR003607">
    <property type="entry name" value="HD/PDEase_dom"/>
</dbReference>
<dbReference type="PANTHER" id="PTHR11373">
    <property type="entry name" value="DEOXYNUCLEOSIDE TRIPHOSPHATE TRIPHOSPHOHYDROLASE"/>
    <property type="match status" value="1"/>
</dbReference>
<dbReference type="GO" id="GO:0006203">
    <property type="term" value="P:dGTP catabolic process"/>
    <property type="evidence" value="ECO:0007669"/>
    <property type="project" value="TreeGrafter"/>
</dbReference>
<evidence type="ECO:0008006" key="3">
    <source>
        <dbReference type="Google" id="ProtNLM"/>
    </source>
</evidence>
<dbReference type="EMBL" id="JARKIB010000060">
    <property type="protein sequence ID" value="KAJ7751975.1"/>
    <property type="molecule type" value="Genomic_DNA"/>
</dbReference>
<dbReference type="GO" id="GO:0005634">
    <property type="term" value="C:nucleus"/>
    <property type="evidence" value="ECO:0007669"/>
    <property type="project" value="TreeGrafter"/>
</dbReference>
<dbReference type="AlphaFoldDB" id="A0AAD7N925"/>
<comment type="caution">
    <text evidence="1">The sequence shown here is derived from an EMBL/GenBank/DDBJ whole genome shotgun (WGS) entry which is preliminary data.</text>
</comment>
<dbReference type="GO" id="GO:0008832">
    <property type="term" value="F:dGTPase activity"/>
    <property type="evidence" value="ECO:0007669"/>
    <property type="project" value="TreeGrafter"/>
</dbReference>
<organism evidence="1 2">
    <name type="scientific">Mycena metata</name>
    <dbReference type="NCBI Taxonomy" id="1033252"/>
    <lineage>
        <taxon>Eukaryota</taxon>
        <taxon>Fungi</taxon>
        <taxon>Dikarya</taxon>
        <taxon>Basidiomycota</taxon>
        <taxon>Agaricomycotina</taxon>
        <taxon>Agaricomycetes</taxon>
        <taxon>Agaricomycetidae</taxon>
        <taxon>Agaricales</taxon>
        <taxon>Marasmiineae</taxon>
        <taxon>Mycenaceae</taxon>
        <taxon>Mycena</taxon>
    </lineage>
</organism>
<dbReference type="PANTHER" id="PTHR11373:SF4">
    <property type="entry name" value="DEOXYNUCLEOSIDE TRIPHOSPHATE TRIPHOSPHOHYDROLASE SAMHD1"/>
    <property type="match status" value="1"/>
</dbReference>
<evidence type="ECO:0000313" key="1">
    <source>
        <dbReference type="EMBL" id="KAJ7751975.1"/>
    </source>
</evidence>
<name>A0AAD7N925_9AGAR</name>
<gene>
    <name evidence="1" type="ORF">B0H16DRAFT_1546960</name>
</gene>
<sequence length="454" mass="52072">MSTGDRLFKDSAFDYIRLSPLLSDVMDTPQFQRLRYVKQMGTAYFIWPGAAHNRFEHSLGVAHLAGLMVENIRVHQPELGITDRDVECVKMAGHVWDNHFVPSGLPQLQWTHEEQSEIMLDELVREKSVKISREDLDFHTKDRKPAEKPYLFQIVANKLNGMDVDKWEYIARDSAAIGDLGNQAALRLVNSARVIGNEICYHIKDALTVYNLFQARFSIHSIYNHKTAKAIEFMLVDAWKAADPVMNYADRMSDPAKYLYLTDDIVQEIERSTDPRLASARAILYRLRVRDLYVLAGKTHLPWEHRKLVKERITPDAVVQAAATLSELSHEDRTLVTELTQDLVMVDIVPIHWGMKDRNPFEFIKFYDGKDVNAAFHLAPGDATLLFPAVFGEVLVRAFTRDNRCVLFATFHISSVTLVSQLPTCRRVRFCADGERLSSFHYCQTIVEKRTGRM</sequence>
<protein>
    <recommendedName>
        <fullName evidence="3">HD domain-containing protein</fullName>
    </recommendedName>
</protein>
<dbReference type="Proteomes" id="UP001215598">
    <property type="component" value="Unassembled WGS sequence"/>
</dbReference>
<proteinExistence type="predicted"/>
<dbReference type="InterPro" id="IPR050135">
    <property type="entry name" value="dGTPase-like"/>
</dbReference>
<dbReference type="SUPFAM" id="SSF109604">
    <property type="entry name" value="HD-domain/PDEase-like"/>
    <property type="match status" value="1"/>
</dbReference>
<keyword evidence="2" id="KW-1185">Reference proteome</keyword>
<accession>A0AAD7N925</accession>
<dbReference type="CDD" id="cd00077">
    <property type="entry name" value="HDc"/>
    <property type="match status" value="1"/>
</dbReference>
<evidence type="ECO:0000313" key="2">
    <source>
        <dbReference type="Proteomes" id="UP001215598"/>
    </source>
</evidence>
<dbReference type="Gene3D" id="1.10.3210.10">
    <property type="entry name" value="Hypothetical protein af1432"/>
    <property type="match status" value="1"/>
</dbReference>
<dbReference type="Gene3D" id="3.30.70.2760">
    <property type="match status" value="1"/>
</dbReference>